<evidence type="ECO:0000313" key="2">
    <source>
        <dbReference type="Proteomes" id="UP000001382"/>
    </source>
</evidence>
<dbReference type="AlphaFoldDB" id="D2SAL7"/>
<gene>
    <name evidence="1" type="ordered locus">Gobs_1198</name>
</gene>
<keyword evidence="2" id="KW-1185">Reference proteome</keyword>
<dbReference type="EMBL" id="CP001867">
    <property type="protein sequence ID" value="ADB73946.1"/>
    <property type="molecule type" value="Genomic_DNA"/>
</dbReference>
<reference evidence="2" key="2">
    <citation type="submission" date="2010-01" db="EMBL/GenBank/DDBJ databases">
        <title>The complete genome of Geodermatophilus obscurus DSM 43160.</title>
        <authorList>
            <consortium name="US DOE Joint Genome Institute (JGI-PGF)"/>
            <person name="Lucas S."/>
            <person name="Copeland A."/>
            <person name="Lapidus A."/>
            <person name="Glavina del Rio T."/>
            <person name="Dalin E."/>
            <person name="Tice H."/>
            <person name="Bruce D."/>
            <person name="Goodwin L."/>
            <person name="Pitluck S."/>
            <person name="Kyrpides N."/>
            <person name="Mavromatis K."/>
            <person name="Ivanova N."/>
            <person name="Munk A.C."/>
            <person name="Brettin T."/>
            <person name="Detter J.C."/>
            <person name="Han C."/>
            <person name="Larimer F."/>
            <person name="Land M."/>
            <person name="Hauser L."/>
            <person name="Markowitz V."/>
            <person name="Cheng J.-F."/>
            <person name="Hugenholtz P."/>
            <person name="Woyke T."/>
            <person name="Wu D."/>
            <person name="Jando M."/>
            <person name="Schneider S."/>
            <person name="Klenk H.-P."/>
            <person name="Eisen J.A."/>
        </authorList>
    </citation>
    <scope>NUCLEOTIDE SEQUENCE [LARGE SCALE GENOMIC DNA]</scope>
    <source>
        <strain evidence="2">ATCC 25078 / DSM 43160 / JCM 3152 / KCC A-0152 / KCTC 9177 / NBRC 13315 / NRRL B-3577 / G-20</strain>
    </source>
</reference>
<dbReference type="OrthoDB" id="719343at2"/>
<dbReference type="RefSeq" id="WP_012947387.1">
    <property type="nucleotide sequence ID" value="NC_013757.1"/>
</dbReference>
<evidence type="ECO:0000313" key="1">
    <source>
        <dbReference type="EMBL" id="ADB73946.1"/>
    </source>
</evidence>
<dbReference type="eggNOG" id="ENOG502Z8QK">
    <property type="taxonomic scope" value="Bacteria"/>
</dbReference>
<reference evidence="1 2" key="1">
    <citation type="journal article" date="2010" name="Stand. Genomic Sci.">
        <title>Complete genome sequence of Geodermatophilus obscurus type strain (G-20).</title>
        <authorList>
            <person name="Ivanova N."/>
            <person name="Sikorski J."/>
            <person name="Jando M."/>
            <person name="Munk C."/>
            <person name="Lapidus A."/>
            <person name="Glavina Del Rio T."/>
            <person name="Copeland A."/>
            <person name="Tice H."/>
            <person name="Cheng J.-F."/>
            <person name="Lucas S."/>
            <person name="Chen F."/>
            <person name="Nolan M."/>
            <person name="Bruce D."/>
            <person name="Goodwin L."/>
            <person name="Pitluck S."/>
            <person name="Mavromatis K."/>
            <person name="Mikhailova N."/>
            <person name="Pati A."/>
            <person name="Chen A."/>
            <person name="Palaniappan K."/>
            <person name="Land M."/>
            <person name="Hauser L."/>
            <person name="Chang Y.-J."/>
            <person name="Jeffries C.D."/>
            <person name="Meincke L."/>
            <person name="Brettin T."/>
            <person name="Detter J.C."/>
            <person name="Detter J.C."/>
            <person name="Rohde M."/>
            <person name="Goeker M."/>
            <person name="Bristow J."/>
            <person name="Eisen J.A."/>
            <person name="Markowitz V."/>
            <person name="Hugenholtz P."/>
            <person name="Kyrpides N.C."/>
            <person name="Klenk H.-P."/>
        </authorList>
    </citation>
    <scope>NUCLEOTIDE SEQUENCE [LARGE SCALE GENOMIC DNA]</scope>
    <source>
        <strain evidence="2">ATCC 25078 / DSM 43160 / JCM 3152 / KCC A-0152 / KCTC 9177 / NBRC 13315 / NRRL B-3577 / G-20</strain>
    </source>
</reference>
<organism evidence="1 2">
    <name type="scientific">Geodermatophilus obscurus (strain ATCC 25078 / DSM 43160 / JCM 3152 / CCUG 61914 / KCC A-0152 / KCTC 9177 / NBRC 13315 / NRRL B-3577 / G-20)</name>
    <dbReference type="NCBI Taxonomy" id="526225"/>
    <lineage>
        <taxon>Bacteria</taxon>
        <taxon>Bacillati</taxon>
        <taxon>Actinomycetota</taxon>
        <taxon>Actinomycetes</taxon>
        <taxon>Geodermatophilales</taxon>
        <taxon>Geodermatophilaceae</taxon>
        <taxon>Geodermatophilus</taxon>
    </lineage>
</organism>
<dbReference type="KEGG" id="gob:Gobs_1198"/>
<dbReference type="Proteomes" id="UP000001382">
    <property type="component" value="Chromosome"/>
</dbReference>
<proteinExistence type="predicted"/>
<dbReference type="STRING" id="526225.Gobs_1198"/>
<dbReference type="HOGENOM" id="CLU_381237_0_0_11"/>
<name>D2SAL7_GEOOG</name>
<sequence>MPDFRLAAPTTAGAHLISSVRAVCDRLAGAGWAELLRRHGLDLVAGDLAAELSRALPAVDRTQPGFGDFALEGVRGIEPGRPALSLLFHALASPAVRGYRDGNRMMEITEFPTPAEIEIVENYVFGSSPPSIEDLRARADDAPLAIVVFAAEYRPGEDTVHRRHADMCFSRTGVARIGTVAPRYRPAERGYLPTVDGDGTAVAVQPCRYAAYIAALTPGRKGQHGPMHFVESAEGDAERRFWLPLHKLFDGPECLRGHDLEVRLAAQHVNEKIRRAHLFFSGFGHDGGWQEPDLSEPPFVLREGIAEFSTHPTDGSWLLTPVHRSRLVEPATYQGAPLTFVVPGSTPTAQNWSIYQSSLNLLPRPHGGRAAPEYLHARHVVTDTGEENLNAAPGVRDRVRAGGYRARHYVDHTGDGWIEAECSALALEIPRRIPAYSIVASPDYFPAVRQSDLVRWTDQSAPPELLSTIWPRNPGRPEPLSAQRVAANLELAAPFDPTDETMTAIVGAHGSGLGDQARLDWPSGARASMLSDGAAGVFAPGWDVSFDRTPETATDDGVQPGVTFLNNYGLGSPFAEDSMLCAALSSFWPAVAPDVTRTFAPGPRYATATPLIDKVIGLAGGDPWDGIEGPQHDPATKTVDYRALAYGDYVEAALANRFDSSVISQTTVDDYIARTLTMAMVYGALGAVAHEDKVRWAVLSFQLARADDPDLADACAVSTRHLDPRYTYRFEMIRHDGAQTEHPDPCRFDRVVVTYTERVVLFADPTVVFRRGADGRWAAFP</sequence>
<accession>D2SAL7</accession>
<protein>
    <submittedName>
        <fullName evidence="1">Uncharacterized protein</fullName>
    </submittedName>
</protein>